<dbReference type="Proteomes" id="UP000000702">
    <property type="component" value="Unassembled WGS sequence"/>
</dbReference>
<keyword evidence="2" id="KW-1185">Reference proteome</keyword>
<dbReference type="AlphaFoldDB" id="F9WGD9"/>
<reference evidence="1 2" key="2">
    <citation type="journal article" date="2012" name="Proc. Natl. Acad. Sci. U.S.A.">
        <title>Antigenic diversity is generated by distinct evolutionary mechanisms in African trypanosome species.</title>
        <authorList>
            <person name="Jackson A.P."/>
            <person name="Berry A."/>
            <person name="Aslett M."/>
            <person name="Allison H.C."/>
            <person name="Burton P."/>
            <person name="Vavrova-Anderson J."/>
            <person name="Brown R."/>
            <person name="Browne H."/>
            <person name="Corton N."/>
            <person name="Hauser H."/>
            <person name="Gamble J."/>
            <person name="Gilderthorp R."/>
            <person name="Marcello L."/>
            <person name="McQuillan J."/>
            <person name="Otto T.D."/>
            <person name="Quail M.A."/>
            <person name="Sanders M.J."/>
            <person name="van Tonder A."/>
            <person name="Ginger M.L."/>
            <person name="Field M.C."/>
            <person name="Barry J.D."/>
            <person name="Hertz-Fowler C."/>
            <person name="Berriman M."/>
        </authorList>
    </citation>
    <scope>NUCLEOTIDE SEQUENCE [LARGE SCALE GENOMIC DNA]</scope>
    <source>
        <strain evidence="1 2">IL3000</strain>
    </source>
</reference>
<dbReference type="EMBL" id="CAEQ01002263">
    <property type="protein sequence ID" value="CCD16374.1"/>
    <property type="molecule type" value="Genomic_DNA"/>
</dbReference>
<proteinExistence type="predicted"/>
<evidence type="ECO:0000313" key="2">
    <source>
        <dbReference type="Proteomes" id="UP000000702"/>
    </source>
</evidence>
<name>F9WGD9_TRYCI</name>
<sequence length="144" mass="16321">MLWTSAGTENGNKHNFLCDGGRGYTEGGRKSRKDKPPGGVCVYYGSETKIWEENIDLLKQFKTALAIVDDANNKTATIQRDIDKLQTLLHRAEEIYETTQVISEIQKPVVPTNLQTAAKRLTTYNAARRYHPCHFILTWVPLLL</sequence>
<evidence type="ECO:0000313" key="1">
    <source>
        <dbReference type="EMBL" id="CCD16374.1"/>
    </source>
</evidence>
<accession>F9WGD9</accession>
<gene>
    <name evidence="1" type="ORF">TCIL3000_0_01490</name>
</gene>
<reference evidence="2" key="1">
    <citation type="submission" date="2011-07" db="EMBL/GenBank/DDBJ databases">
        <title>Divergent evolution of antigenic variation in African trypanosomes.</title>
        <authorList>
            <person name="Jackson A.P."/>
            <person name="Berry A."/>
            <person name="Allison H.C."/>
            <person name="Burton P."/>
            <person name="Anderson J."/>
            <person name="Aslett M."/>
            <person name="Brown R."/>
            <person name="Corton N."/>
            <person name="Harris D."/>
            <person name="Hauser H."/>
            <person name="Gamble J."/>
            <person name="Gilderthorp R."/>
            <person name="McQuillan J."/>
            <person name="Quail M.A."/>
            <person name="Sanders M."/>
            <person name="Van Tonder A."/>
            <person name="Ginger M.L."/>
            <person name="Donelson J.E."/>
            <person name="Field M.C."/>
            <person name="Barry J.D."/>
            <person name="Berriman M."/>
            <person name="Hertz-Fowler C."/>
        </authorList>
    </citation>
    <scope>NUCLEOTIDE SEQUENCE [LARGE SCALE GENOMIC DNA]</scope>
    <source>
        <strain evidence="2">IL3000</strain>
    </source>
</reference>
<comment type="caution">
    <text evidence="1">The sequence shown here is derived from an EMBL/GenBank/DDBJ whole genome shotgun (WGS) entry which is preliminary data.</text>
</comment>
<protein>
    <submittedName>
        <fullName evidence="1">Uncharacterized protein</fullName>
    </submittedName>
</protein>
<organism evidence="1 2">
    <name type="scientific">Trypanosoma congolense (strain IL3000)</name>
    <dbReference type="NCBI Taxonomy" id="1068625"/>
    <lineage>
        <taxon>Eukaryota</taxon>
        <taxon>Discoba</taxon>
        <taxon>Euglenozoa</taxon>
        <taxon>Kinetoplastea</taxon>
        <taxon>Metakinetoplastina</taxon>
        <taxon>Trypanosomatida</taxon>
        <taxon>Trypanosomatidae</taxon>
        <taxon>Trypanosoma</taxon>
        <taxon>Nannomonas</taxon>
    </lineage>
</organism>